<name>A0ABT7HML1_9BACT</name>
<sequence length="466" mass="52956">MKKIVLKRTDKADILGSVSYDLVKTAITGQNLESLVKVYEYFKTTDTQIGSEIFKRRVYVCSLPLFYESEDKTQNEFISNYLENAKFKRLLFDMSSAIAYGFAPFLKQYKNDDGKILPDFKYIEPRYFNTDKDDRLYLKQSFDRVFVDDDSELFWLHYHPTDSGDIITQSLMYRIVTIAALKHLVISKYMSYFDALSVPPLVINSDAVADENQSEAIIEAAVNLRANGVGLFGKDDLVNLINGNVDKGTFLDFIRYCDEAISKSITGQILAGNSQTNGTQALGRVHNEVRQDILRFDAGVMSASLKELVYAILSLNFSNVKPFKVALDAGLETDEELLSLVYERINNMGYEIPAEFLEQTFKIKGLKLKQNKQENNKSTILELNSTKQNLALDKFDLALQSTDYQNAEKSVLTEIEGVLNEILKDSFTFEEAFKKLNELKTDIPLEKLEAYLINAIANSEILGYEN</sequence>
<reference evidence="1" key="1">
    <citation type="submission" date="2022-08" db="EMBL/GenBank/DDBJ databases">
        <authorList>
            <person name="Wang H."/>
        </authorList>
    </citation>
    <scope>NUCLEOTIDE SEQUENCE</scope>
    <source>
        <strain evidence="1">PS10</strain>
    </source>
</reference>
<dbReference type="RefSeq" id="WP_284936799.1">
    <property type="nucleotide sequence ID" value="NZ_JANURM010000002.1"/>
</dbReference>
<dbReference type="EMBL" id="JANURM010000002">
    <property type="protein sequence ID" value="MDL0088152.1"/>
    <property type="molecule type" value="Genomic_DNA"/>
</dbReference>
<accession>A0ABT7HML1</accession>
<dbReference type="Pfam" id="PF06074">
    <property type="entry name" value="Portal_Mu"/>
    <property type="match status" value="1"/>
</dbReference>
<organism evidence="1 2">
    <name type="scientific">Campylobacter gastrosuis</name>
    <dbReference type="NCBI Taxonomy" id="2974576"/>
    <lineage>
        <taxon>Bacteria</taxon>
        <taxon>Pseudomonadati</taxon>
        <taxon>Campylobacterota</taxon>
        <taxon>Epsilonproteobacteria</taxon>
        <taxon>Campylobacterales</taxon>
        <taxon>Campylobacteraceae</taxon>
        <taxon>Campylobacter</taxon>
    </lineage>
</organism>
<dbReference type="InterPro" id="IPR009279">
    <property type="entry name" value="Portal_Mu"/>
</dbReference>
<evidence type="ECO:0000313" key="2">
    <source>
        <dbReference type="Proteomes" id="UP001173801"/>
    </source>
</evidence>
<proteinExistence type="predicted"/>
<protein>
    <submittedName>
        <fullName evidence="1">DUF935 domain-containing protein</fullName>
    </submittedName>
</protein>
<comment type="caution">
    <text evidence="1">The sequence shown here is derived from an EMBL/GenBank/DDBJ whole genome shotgun (WGS) entry which is preliminary data.</text>
</comment>
<reference evidence="1" key="2">
    <citation type="journal article" date="2023" name="Microorganisms">
        <title>Isolation and Genomic Characteristics of Cat-Borne Campylobacter felis sp. nov. and Sheep-Borne Campylobacter ovis sp. nov.</title>
        <authorList>
            <person name="Wang H."/>
            <person name="Li Y."/>
            <person name="Gu Y."/>
            <person name="Zhou G."/>
            <person name="Chen X."/>
            <person name="Zhang X."/>
            <person name="Shao Z."/>
            <person name="Zhang J."/>
            <person name="Zhang M."/>
        </authorList>
    </citation>
    <scope>NUCLEOTIDE SEQUENCE</scope>
    <source>
        <strain evidence="1">PS10</strain>
    </source>
</reference>
<keyword evidence="2" id="KW-1185">Reference proteome</keyword>
<gene>
    <name evidence="1" type="ORF">NYG85_02010</name>
</gene>
<evidence type="ECO:0000313" key="1">
    <source>
        <dbReference type="EMBL" id="MDL0088152.1"/>
    </source>
</evidence>
<dbReference type="Proteomes" id="UP001173801">
    <property type="component" value="Unassembled WGS sequence"/>
</dbReference>